<dbReference type="GO" id="GO:0005506">
    <property type="term" value="F:iron ion binding"/>
    <property type="evidence" value="ECO:0007669"/>
    <property type="project" value="InterPro"/>
</dbReference>
<comment type="caution">
    <text evidence="2">The sequence shown here is derived from an EMBL/GenBank/DDBJ whole genome shotgun (WGS) entry which is preliminary data.</text>
</comment>
<dbReference type="EMBL" id="MU167402">
    <property type="protein sequence ID" value="KAG0141116.1"/>
    <property type="molecule type" value="Genomic_DNA"/>
</dbReference>
<keyword evidence="1" id="KW-0732">Signal</keyword>
<dbReference type="AlphaFoldDB" id="A0A9P6N763"/>
<feature type="chain" id="PRO_5040249990" evidence="1">
    <location>
        <begin position="23"/>
        <end position="104"/>
    </location>
</feature>
<dbReference type="OrthoDB" id="3945418at2759"/>
<dbReference type="Proteomes" id="UP000886653">
    <property type="component" value="Unassembled WGS sequence"/>
</dbReference>
<evidence type="ECO:0000313" key="3">
    <source>
        <dbReference type="Proteomes" id="UP000886653"/>
    </source>
</evidence>
<proteinExistence type="predicted"/>
<feature type="signal peptide" evidence="1">
    <location>
        <begin position="1"/>
        <end position="22"/>
    </location>
</feature>
<keyword evidence="3" id="KW-1185">Reference proteome</keyword>
<reference evidence="2" key="1">
    <citation type="submission" date="2013-11" db="EMBL/GenBank/DDBJ databases">
        <title>Genome sequence of the fusiform rust pathogen reveals effectors for host alternation and coevolution with pine.</title>
        <authorList>
            <consortium name="DOE Joint Genome Institute"/>
            <person name="Smith K."/>
            <person name="Pendleton A."/>
            <person name="Kubisiak T."/>
            <person name="Anderson C."/>
            <person name="Salamov A."/>
            <person name="Aerts A."/>
            <person name="Riley R."/>
            <person name="Clum A."/>
            <person name="Lindquist E."/>
            <person name="Ence D."/>
            <person name="Campbell M."/>
            <person name="Kronenberg Z."/>
            <person name="Feau N."/>
            <person name="Dhillon B."/>
            <person name="Hamelin R."/>
            <person name="Burleigh J."/>
            <person name="Smith J."/>
            <person name="Yandell M."/>
            <person name="Nelson C."/>
            <person name="Grigoriev I."/>
            <person name="Davis J."/>
        </authorList>
    </citation>
    <scope>NUCLEOTIDE SEQUENCE</scope>
    <source>
        <strain evidence="2">G11</strain>
    </source>
</reference>
<protein>
    <submittedName>
        <fullName evidence="2">Uncharacterized protein</fullName>
    </submittedName>
</protein>
<gene>
    <name evidence="2" type="ORF">CROQUDRAFT_99203</name>
</gene>
<evidence type="ECO:0000313" key="2">
    <source>
        <dbReference type="EMBL" id="KAG0141116.1"/>
    </source>
</evidence>
<evidence type="ECO:0000256" key="1">
    <source>
        <dbReference type="SAM" id="SignalP"/>
    </source>
</evidence>
<sequence>MLFHPIIYYLLSLALLFLRISSRITSLVIRDDLPYLTEATHNSADHDDAPTIYEKSGGIEWTRAGLCAEMAGQILAATETTSSALTFIFYEIVYIKSSINEIVI</sequence>
<dbReference type="SUPFAM" id="SSF48264">
    <property type="entry name" value="Cytochrome P450"/>
    <property type="match status" value="1"/>
</dbReference>
<dbReference type="GO" id="GO:0004497">
    <property type="term" value="F:monooxygenase activity"/>
    <property type="evidence" value="ECO:0007669"/>
    <property type="project" value="InterPro"/>
</dbReference>
<accession>A0A9P6N763</accession>
<dbReference type="GO" id="GO:0020037">
    <property type="term" value="F:heme binding"/>
    <property type="evidence" value="ECO:0007669"/>
    <property type="project" value="InterPro"/>
</dbReference>
<dbReference type="GO" id="GO:0016705">
    <property type="term" value="F:oxidoreductase activity, acting on paired donors, with incorporation or reduction of molecular oxygen"/>
    <property type="evidence" value="ECO:0007669"/>
    <property type="project" value="InterPro"/>
</dbReference>
<organism evidence="2 3">
    <name type="scientific">Cronartium quercuum f. sp. fusiforme G11</name>
    <dbReference type="NCBI Taxonomy" id="708437"/>
    <lineage>
        <taxon>Eukaryota</taxon>
        <taxon>Fungi</taxon>
        <taxon>Dikarya</taxon>
        <taxon>Basidiomycota</taxon>
        <taxon>Pucciniomycotina</taxon>
        <taxon>Pucciniomycetes</taxon>
        <taxon>Pucciniales</taxon>
        <taxon>Coleosporiaceae</taxon>
        <taxon>Cronartium</taxon>
    </lineage>
</organism>
<dbReference type="InterPro" id="IPR036396">
    <property type="entry name" value="Cyt_P450_sf"/>
</dbReference>
<name>A0A9P6N763_9BASI</name>